<dbReference type="OrthoDB" id="298982at2759"/>
<dbReference type="KEGG" id="ptm:GSPATT00024925001"/>
<reference evidence="4 5" key="1">
    <citation type="journal article" date="2006" name="Nature">
        <title>Global trends of whole-genome duplications revealed by the ciliate Paramecium tetraurelia.</title>
        <authorList>
            <consortium name="Genoscope"/>
            <person name="Aury J.-M."/>
            <person name="Jaillon O."/>
            <person name="Duret L."/>
            <person name="Noel B."/>
            <person name="Jubin C."/>
            <person name="Porcel B.M."/>
            <person name="Segurens B."/>
            <person name="Daubin V."/>
            <person name="Anthouard V."/>
            <person name="Aiach N."/>
            <person name="Arnaiz O."/>
            <person name="Billaut A."/>
            <person name="Beisson J."/>
            <person name="Blanc I."/>
            <person name="Bouhouche K."/>
            <person name="Camara F."/>
            <person name="Duharcourt S."/>
            <person name="Guigo R."/>
            <person name="Gogendeau D."/>
            <person name="Katinka M."/>
            <person name="Keller A.-M."/>
            <person name="Kissmehl R."/>
            <person name="Klotz C."/>
            <person name="Koll F."/>
            <person name="Le Moue A."/>
            <person name="Lepere C."/>
            <person name="Malinsky S."/>
            <person name="Nowacki M."/>
            <person name="Nowak J.K."/>
            <person name="Plattner H."/>
            <person name="Poulain J."/>
            <person name="Ruiz F."/>
            <person name="Serrano V."/>
            <person name="Zagulski M."/>
            <person name="Dessen P."/>
            <person name="Betermier M."/>
            <person name="Weissenbach J."/>
            <person name="Scarpelli C."/>
            <person name="Schachter V."/>
            <person name="Sperling L."/>
            <person name="Meyer E."/>
            <person name="Cohen J."/>
            <person name="Wincker P."/>
        </authorList>
    </citation>
    <scope>NUCLEOTIDE SEQUENCE [LARGE SCALE GENOMIC DNA]</scope>
    <source>
        <strain evidence="4 5">Stock d4-2</strain>
    </source>
</reference>
<dbReference type="InterPro" id="IPR011936">
    <property type="entry name" value="Myxo_disulph_rpt"/>
</dbReference>
<sequence>MDGFHVKLLEQCDDGNNQNNDGCSDICQVESNWKCQQDNNISVCKYSIQPKFNLPSSQKKTKIIKNFDYTLVKNNESFYR</sequence>
<keyword evidence="3" id="KW-1015">Disulfide bond</keyword>
<organism evidence="4 5">
    <name type="scientific">Paramecium tetraurelia</name>
    <dbReference type="NCBI Taxonomy" id="5888"/>
    <lineage>
        <taxon>Eukaryota</taxon>
        <taxon>Sar</taxon>
        <taxon>Alveolata</taxon>
        <taxon>Ciliophora</taxon>
        <taxon>Intramacronucleata</taxon>
        <taxon>Oligohymenophorea</taxon>
        <taxon>Peniculida</taxon>
        <taxon>Parameciidae</taxon>
        <taxon>Paramecium</taxon>
    </lineage>
</organism>
<keyword evidence="5" id="KW-1185">Reference proteome</keyword>
<dbReference type="RefSeq" id="XP_001459590.1">
    <property type="nucleotide sequence ID" value="XM_001459553.1"/>
</dbReference>
<dbReference type="AlphaFoldDB" id="A0EA76"/>
<evidence type="ECO:0000256" key="3">
    <source>
        <dbReference type="ARBA" id="ARBA00023157"/>
    </source>
</evidence>
<dbReference type="InParanoid" id="A0EA76"/>
<dbReference type="GeneID" id="5045396"/>
<name>A0EA76_PARTE</name>
<dbReference type="HOGENOM" id="CLU_2594972_0_0_1"/>
<dbReference type="NCBIfam" id="TIGR02232">
    <property type="entry name" value="myxo_disulf_rpt"/>
    <property type="match status" value="1"/>
</dbReference>
<accession>A0EA76</accession>
<evidence type="ECO:0000313" key="4">
    <source>
        <dbReference type="EMBL" id="CAK92193.1"/>
    </source>
</evidence>
<protein>
    <recommendedName>
        <fullName evidence="6">LNR domain-containing protein</fullName>
    </recommendedName>
</protein>
<dbReference type="Proteomes" id="UP000000600">
    <property type="component" value="Unassembled WGS sequence"/>
</dbReference>
<evidence type="ECO:0000313" key="5">
    <source>
        <dbReference type="Proteomes" id="UP000000600"/>
    </source>
</evidence>
<evidence type="ECO:0000256" key="2">
    <source>
        <dbReference type="ARBA" id="ARBA00022737"/>
    </source>
</evidence>
<gene>
    <name evidence="4" type="ORF">GSPATT00024925001</name>
</gene>
<keyword evidence="1" id="KW-0732">Signal</keyword>
<dbReference type="EMBL" id="CT868667">
    <property type="protein sequence ID" value="CAK92193.1"/>
    <property type="molecule type" value="Genomic_DNA"/>
</dbReference>
<evidence type="ECO:0000256" key="1">
    <source>
        <dbReference type="ARBA" id="ARBA00022729"/>
    </source>
</evidence>
<keyword evidence="2" id="KW-0677">Repeat</keyword>
<evidence type="ECO:0008006" key="6">
    <source>
        <dbReference type="Google" id="ProtNLM"/>
    </source>
</evidence>
<proteinExistence type="predicted"/>